<evidence type="ECO:0000313" key="2">
    <source>
        <dbReference type="Proteomes" id="UP001280121"/>
    </source>
</evidence>
<dbReference type="Proteomes" id="UP001280121">
    <property type="component" value="Unassembled WGS sequence"/>
</dbReference>
<reference evidence="1" key="1">
    <citation type="journal article" date="2023" name="Plant J.">
        <title>Genome sequences and population genomics provide insights into the demographic history, inbreeding, and mutation load of two 'living fossil' tree species of Dipteronia.</title>
        <authorList>
            <person name="Feng Y."/>
            <person name="Comes H.P."/>
            <person name="Chen J."/>
            <person name="Zhu S."/>
            <person name="Lu R."/>
            <person name="Zhang X."/>
            <person name="Li P."/>
            <person name="Qiu J."/>
            <person name="Olsen K.M."/>
            <person name="Qiu Y."/>
        </authorList>
    </citation>
    <scope>NUCLEOTIDE SEQUENCE</scope>
    <source>
        <strain evidence="1">KIB01</strain>
    </source>
</reference>
<proteinExistence type="predicted"/>
<evidence type="ECO:0000313" key="1">
    <source>
        <dbReference type="EMBL" id="KAK2637495.1"/>
    </source>
</evidence>
<dbReference type="AlphaFoldDB" id="A0AAD9TL38"/>
<organism evidence="1 2">
    <name type="scientific">Dipteronia dyeriana</name>
    <dbReference type="NCBI Taxonomy" id="168575"/>
    <lineage>
        <taxon>Eukaryota</taxon>
        <taxon>Viridiplantae</taxon>
        <taxon>Streptophyta</taxon>
        <taxon>Embryophyta</taxon>
        <taxon>Tracheophyta</taxon>
        <taxon>Spermatophyta</taxon>
        <taxon>Magnoliopsida</taxon>
        <taxon>eudicotyledons</taxon>
        <taxon>Gunneridae</taxon>
        <taxon>Pentapetalae</taxon>
        <taxon>rosids</taxon>
        <taxon>malvids</taxon>
        <taxon>Sapindales</taxon>
        <taxon>Sapindaceae</taxon>
        <taxon>Hippocastanoideae</taxon>
        <taxon>Acereae</taxon>
        <taxon>Dipteronia</taxon>
    </lineage>
</organism>
<protein>
    <submittedName>
        <fullName evidence="1">Uncharacterized protein</fullName>
    </submittedName>
</protein>
<name>A0AAD9TL38_9ROSI</name>
<keyword evidence="2" id="KW-1185">Reference proteome</keyword>
<accession>A0AAD9TL38</accession>
<comment type="caution">
    <text evidence="1">The sequence shown here is derived from an EMBL/GenBank/DDBJ whole genome shotgun (WGS) entry which is preliminary data.</text>
</comment>
<dbReference type="EMBL" id="JANJYI010000009">
    <property type="protein sequence ID" value="KAK2637495.1"/>
    <property type="molecule type" value="Genomic_DNA"/>
</dbReference>
<gene>
    <name evidence="1" type="ORF">Ddye_032287</name>
</gene>
<sequence>MRIRGIVCRQELCAGKACQEELPGSILLWNIRNRGGQFEELDQDQPVHQGCGLDRISLGTSPDSLLVLDTSFTQKLCFLL</sequence>